<gene>
    <name evidence="2" type="ORF">DGD08_03630</name>
</gene>
<protein>
    <submittedName>
        <fullName evidence="2">Uncharacterized protein</fullName>
    </submittedName>
</protein>
<feature type="region of interest" description="Disordered" evidence="1">
    <location>
        <begin position="1"/>
        <end position="22"/>
    </location>
</feature>
<evidence type="ECO:0000313" key="2">
    <source>
        <dbReference type="EMBL" id="HCT56284.1"/>
    </source>
</evidence>
<evidence type="ECO:0000256" key="1">
    <source>
        <dbReference type="SAM" id="MobiDB-lite"/>
    </source>
</evidence>
<dbReference type="AlphaFoldDB" id="A0A3D4V648"/>
<dbReference type="EMBL" id="DPIY01000004">
    <property type="protein sequence ID" value="HCT56284.1"/>
    <property type="molecule type" value="Genomic_DNA"/>
</dbReference>
<proteinExistence type="predicted"/>
<accession>A0A3D4V648</accession>
<name>A0A3D4V648_9BACT</name>
<evidence type="ECO:0000313" key="3">
    <source>
        <dbReference type="Proteomes" id="UP000264071"/>
    </source>
</evidence>
<reference evidence="2 3" key="1">
    <citation type="journal article" date="2018" name="Nat. Biotechnol.">
        <title>A standardized bacterial taxonomy based on genome phylogeny substantially revises the tree of life.</title>
        <authorList>
            <person name="Parks D.H."/>
            <person name="Chuvochina M."/>
            <person name="Waite D.W."/>
            <person name="Rinke C."/>
            <person name="Skarshewski A."/>
            <person name="Chaumeil P.A."/>
            <person name="Hugenholtz P."/>
        </authorList>
    </citation>
    <scope>NUCLEOTIDE SEQUENCE [LARGE SCALE GENOMIC DNA]</scope>
    <source>
        <strain evidence="2">UBA8844</strain>
    </source>
</reference>
<organism evidence="2 3">
    <name type="scientific">Gemmatimonas aurantiaca</name>
    <dbReference type="NCBI Taxonomy" id="173480"/>
    <lineage>
        <taxon>Bacteria</taxon>
        <taxon>Pseudomonadati</taxon>
        <taxon>Gemmatimonadota</taxon>
        <taxon>Gemmatimonadia</taxon>
        <taxon>Gemmatimonadales</taxon>
        <taxon>Gemmatimonadaceae</taxon>
        <taxon>Gemmatimonas</taxon>
    </lineage>
</organism>
<sequence>MKIQTGSHFPYAGRSSTPATTRGESTFASAFAVARTKDSTSAGVERTDFHSMTRQDLRDWMNGEIRAGRMTLDESTPFVSMTLAIPVNGDWDALDQTMRTERVDFFALTKAGIEGARWRKDDEAEALLEGALQIMQRYQGHPTSVDTVA</sequence>
<dbReference type="Proteomes" id="UP000264071">
    <property type="component" value="Unassembled WGS sequence"/>
</dbReference>
<comment type="caution">
    <text evidence="2">The sequence shown here is derived from an EMBL/GenBank/DDBJ whole genome shotgun (WGS) entry which is preliminary data.</text>
</comment>